<evidence type="ECO:0000313" key="2">
    <source>
        <dbReference type="EMBL" id="KAK4727518.1"/>
    </source>
</evidence>
<organism evidence="2 3">
    <name type="scientific">Solanum pinnatisectum</name>
    <name type="common">tansyleaf nightshade</name>
    <dbReference type="NCBI Taxonomy" id="50273"/>
    <lineage>
        <taxon>Eukaryota</taxon>
        <taxon>Viridiplantae</taxon>
        <taxon>Streptophyta</taxon>
        <taxon>Embryophyta</taxon>
        <taxon>Tracheophyta</taxon>
        <taxon>Spermatophyta</taxon>
        <taxon>Magnoliopsida</taxon>
        <taxon>eudicotyledons</taxon>
        <taxon>Gunneridae</taxon>
        <taxon>Pentapetalae</taxon>
        <taxon>asterids</taxon>
        <taxon>lamiids</taxon>
        <taxon>Solanales</taxon>
        <taxon>Solanaceae</taxon>
        <taxon>Solanoideae</taxon>
        <taxon>Solaneae</taxon>
        <taxon>Solanum</taxon>
    </lineage>
</organism>
<evidence type="ECO:0000313" key="3">
    <source>
        <dbReference type="Proteomes" id="UP001311915"/>
    </source>
</evidence>
<protein>
    <recommendedName>
        <fullName evidence="1">Tf2-1-like SH3-like domain-containing protein</fullName>
    </recommendedName>
</protein>
<dbReference type="AlphaFoldDB" id="A0AAV9LPS1"/>
<accession>A0AAV9LPS1</accession>
<dbReference type="InterPro" id="IPR056924">
    <property type="entry name" value="SH3_Tf2-1"/>
</dbReference>
<dbReference type="Proteomes" id="UP001311915">
    <property type="component" value="Unassembled WGS sequence"/>
</dbReference>
<gene>
    <name evidence="2" type="ORF">R3W88_032435</name>
</gene>
<dbReference type="PANTHER" id="PTHR46148">
    <property type="entry name" value="CHROMO DOMAIN-CONTAINING PROTEIN"/>
    <property type="match status" value="1"/>
</dbReference>
<proteinExistence type="predicted"/>
<sequence>MRFGKKRKLSPLYVGHYQILKRIGKITYELDLPNELAPVHPVFHVSMLKKCIGNPISILPLESLGVDENLSYEEVPVEILDQQVKRLRNKELVSVKVLWRNHLVEGATWEAEADMKSRYPHLFAYTHIQN</sequence>
<dbReference type="PANTHER" id="PTHR46148:SF56">
    <property type="entry name" value="RETROTRANSPOSON PROTEIN"/>
    <property type="match status" value="1"/>
</dbReference>
<reference evidence="2 3" key="1">
    <citation type="submission" date="2023-10" db="EMBL/GenBank/DDBJ databases">
        <title>Genome-Wide Identification Analysis in wild type Solanum Pinnatisectum Reveals Some Genes Defensing Phytophthora Infestans.</title>
        <authorList>
            <person name="Sun C."/>
        </authorList>
    </citation>
    <scope>NUCLEOTIDE SEQUENCE [LARGE SCALE GENOMIC DNA]</scope>
    <source>
        <strain evidence="2">LQN</strain>
        <tissue evidence="2">Leaf</tissue>
    </source>
</reference>
<name>A0AAV9LPS1_9SOLN</name>
<comment type="caution">
    <text evidence="2">The sequence shown here is derived from an EMBL/GenBank/DDBJ whole genome shotgun (WGS) entry which is preliminary data.</text>
</comment>
<feature type="domain" description="Tf2-1-like SH3-like" evidence="1">
    <location>
        <begin position="3"/>
        <end position="51"/>
    </location>
</feature>
<evidence type="ECO:0000259" key="1">
    <source>
        <dbReference type="Pfam" id="PF24626"/>
    </source>
</evidence>
<dbReference type="EMBL" id="JAWPEI010000005">
    <property type="protein sequence ID" value="KAK4727518.1"/>
    <property type="molecule type" value="Genomic_DNA"/>
</dbReference>
<keyword evidence="3" id="KW-1185">Reference proteome</keyword>
<dbReference type="Pfam" id="PF24626">
    <property type="entry name" value="SH3_Tf2-1"/>
    <property type="match status" value="1"/>
</dbReference>